<comment type="caution">
    <text evidence="2">The sequence shown here is derived from an EMBL/GenBank/DDBJ whole genome shotgun (WGS) entry which is preliminary data.</text>
</comment>
<feature type="compositionally biased region" description="Polar residues" evidence="1">
    <location>
        <begin position="149"/>
        <end position="161"/>
    </location>
</feature>
<dbReference type="eggNOG" id="arCOG04048">
    <property type="taxonomic scope" value="Archaea"/>
</dbReference>
<feature type="region of interest" description="Disordered" evidence="1">
    <location>
        <begin position="149"/>
        <end position="168"/>
    </location>
</feature>
<keyword evidence="3" id="KW-1185">Reference proteome</keyword>
<gene>
    <name evidence="2" type="ORF">C493_01410</name>
</gene>
<evidence type="ECO:0000313" key="3">
    <source>
        <dbReference type="Proteomes" id="UP000011602"/>
    </source>
</evidence>
<dbReference type="AlphaFoldDB" id="L9XKE6"/>
<evidence type="ECO:0008006" key="4">
    <source>
        <dbReference type="Google" id="ProtNLM"/>
    </source>
</evidence>
<evidence type="ECO:0000313" key="2">
    <source>
        <dbReference type="EMBL" id="ELY61896.1"/>
    </source>
</evidence>
<organism evidence="2 3">
    <name type="scientific">Natronolimnohabitans innermongolicus JCM 12255</name>
    <dbReference type="NCBI Taxonomy" id="1227499"/>
    <lineage>
        <taxon>Archaea</taxon>
        <taxon>Methanobacteriati</taxon>
        <taxon>Methanobacteriota</taxon>
        <taxon>Stenosarchaea group</taxon>
        <taxon>Halobacteria</taxon>
        <taxon>Halobacteriales</taxon>
        <taxon>Natrialbaceae</taxon>
        <taxon>Natronolimnohabitans</taxon>
    </lineage>
</organism>
<dbReference type="Proteomes" id="UP000011602">
    <property type="component" value="Unassembled WGS sequence"/>
</dbReference>
<reference evidence="2 3" key="1">
    <citation type="journal article" date="2014" name="PLoS Genet.">
        <title>Phylogenetically driven sequencing of extremely halophilic archaea reveals strategies for static and dynamic osmo-response.</title>
        <authorList>
            <person name="Becker E.A."/>
            <person name="Seitzer P.M."/>
            <person name="Tritt A."/>
            <person name="Larsen D."/>
            <person name="Krusor M."/>
            <person name="Yao A.I."/>
            <person name="Wu D."/>
            <person name="Madern D."/>
            <person name="Eisen J.A."/>
            <person name="Darling A.E."/>
            <person name="Facciotti M.T."/>
        </authorList>
    </citation>
    <scope>NUCLEOTIDE SEQUENCE [LARGE SCALE GENOMIC DNA]</scope>
    <source>
        <strain evidence="2 3">JCM 12255</strain>
    </source>
</reference>
<name>L9XKE6_9EURY</name>
<sequence length="168" mass="18250">MLLETVSWTEMSATNPLAEVVDNLVYEPVQVHEHGIDLTVSAVYEVAGPGRLDFGGDELEDADLEPVATELRNPDDEYGWWDLEGGQYVLQHNEFLTDPAEPIRLQPRNELLARGGSHPSLMVASHLPLIPLSVADGGLRLKENARVSTLVSPPDGSSQHGSAHPPDS</sequence>
<evidence type="ECO:0000256" key="1">
    <source>
        <dbReference type="SAM" id="MobiDB-lite"/>
    </source>
</evidence>
<protein>
    <recommendedName>
        <fullName evidence="4">Deoxycytidine triphosphate deaminase</fullName>
    </recommendedName>
</protein>
<proteinExistence type="predicted"/>
<dbReference type="PATRIC" id="fig|1227499.3.peg.287"/>
<accession>L9XKE6</accession>
<dbReference type="EMBL" id="AOHZ01000009">
    <property type="protein sequence ID" value="ELY61896.1"/>
    <property type="molecule type" value="Genomic_DNA"/>
</dbReference>
<dbReference type="STRING" id="1227499.C493_01410"/>